<dbReference type="Pfam" id="PF15594">
    <property type="entry name" value="Imm50"/>
    <property type="match status" value="1"/>
</dbReference>
<protein>
    <submittedName>
        <fullName evidence="1">Immunity 50 family protein</fullName>
    </submittedName>
</protein>
<proteinExistence type="predicted"/>
<dbReference type="InterPro" id="IPR028957">
    <property type="entry name" value="Imm50"/>
</dbReference>
<evidence type="ECO:0000313" key="1">
    <source>
        <dbReference type="EMBL" id="MCI3246077.1"/>
    </source>
</evidence>
<dbReference type="EMBL" id="JALDAX010000028">
    <property type="protein sequence ID" value="MCI3246077.1"/>
    <property type="molecule type" value="Genomic_DNA"/>
</dbReference>
<gene>
    <name evidence="1" type="ORF">MQN93_40945</name>
</gene>
<name>A0ABS9XVG8_9ACTN</name>
<dbReference type="RefSeq" id="WP_242713485.1">
    <property type="nucleotide sequence ID" value="NZ_JALDAX010000028.1"/>
</dbReference>
<reference evidence="1" key="1">
    <citation type="submission" date="2022-03" db="EMBL/GenBank/DDBJ databases">
        <title>Streptomyces 7R015 and 7R016 isolated from Barleria lupulina in Thailand.</title>
        <authorList>
            <person name="Kanchanasin P."/>
            <person name="Phongsopitanun W."/>
            <person name="Tanasupawat S."/>
        </authorList>
    </citation>
    <scope>NUCLEOTIDE SEQUENCE</scope>
    <source>
        <strain evidence="1">7R016</strain>
    </source>
</reference>
<comment type="caution">
    <text evidence="1">The sequence shown here is derived from an EMBL/GenBank/DDBJ whole genome shotgun (WGS) entry which is preliminary data.</text>
</comment>
<keyword evidence="2" id="KW-1185">Reference proteome</keyword>
<sequence length="165" mass="17997">MTLESRLVNPEALLSLYGSVPDLRGVAIRSVNLSPIGPTVTLRVDLPSFPAGAPREWLDAGMDAVQCQLAFLDVTEVSLARWVPPTSGDVVMEPYGDEKRMRVSVEGRGVALEFECHDLATLSHVSAFKAQADGTDSGPHRFVSKVDTRLYESLPGTEVYTFYGR</sequence>
<accession>A0ABS9XVG8</accession>
<organism evidence="1 2">
    <name type="scientific">Streptomyces spinosisporus</name>
    <dbReference type="NCBI Taxonomy" id="2927582"/>
    <lineage>
        <taxon>Bacteria</taxon>
        <taxon>Bacillati</taxon>
        <taxon>Actinomycetota</taxon>
        <taxon>Actinomycetes</taxon>
        <taxon>Kitasatosporales</taxon>
        <taxon>Streptomycetaceae</taxon>
        <taxon>Streptomyces</taxon>
    </lineage>
</organism>
<dbReference type="Proteomes" id="UP001165270">
    <property type="component" value="Unassembled WGS sequence"/>
</dbReference>
<evidence type="ECO:0000313" key="2">
    <source>
        <dbReference type="Proteomes" id="UP001165270"/>
    </source>
</evidence>